<protein>
    <submittedName>
        <fullName evidence="2">Uncharacterized protein</fullName>
    </submittedName>
</protein>
<dbReference type="InterPro" id="IPR016032">
    <property type="entry name" value="Sig_transdc_resp-reg_C-effctor"/>
</dbReference>
<dbReference type="GO" id="GO:0003677">
    <property type="term" value="F:DNA binding"/>
    <property type="evidence" value="ECO:0007669"/>
    <property type="project" value="InterPro"/>
</dbReference>
<proteinExistence type="predicted"/>
<dbReference type="EMBL" id="MT144624">
    <property type="protein sequence ID" value="QJH95626.1"/>
    <property type="molecule type" value="Genomic_DNA"/>
</dbReference>
<dbReference type="EMBL" id="MT145188">
    <property type="protein sequence ID" value="QJI04633.1"/>
    <property type="molecule type" value="Genomic_DNA"/>
</dbReference>
<reference evidence="2" key="1">
    <citation type="submission" date="2020-03" db="EMBL/GenBank/DDBJ databases">
        <title>The deep terrestrial virosphere.</title>
        <authorList>
            <person name="Holmfeldt K."/>
            <person name="Nilsson E."/>
            <person name="Simone D."/>
            <person name="Lopez-Fernandez M."/>
            <person name="Wu X."/>
            <person name="de Brujin I."/>
            <person name="Lundin D."/>
            <person name="Andersson A."/>
            <person name="Bertilsson S."/>
            <person name="Dopson M."/>
        </authorList>
    </citation>
    <scope>NUCLEOTIDE SEQUENCE</scope>
    <source>
        <strain evidence="5">MM415A00105</strain>
        <strain evidence="3">MM415B00347</strain>
        <strain evidence="2">TM448A00170</strain>
        <strain evidence="4">TM448B00479</strain>
    </source>
</reference>
<name>A0A6H1ZCB9_9ZZZZ</name>
<dbReference type="GO" id="GO:0006355">
    <property type="term" value="P:regulation of DNA-templated transcription"/>
    <property type="evidence" value="ECO:0007669"/>
    <property type="project" value="InterPro"/>
</dbReference>
<dbReference type="InterPro" id="IPR036388">
    <property type="entry name" value="WH-like_DNA-bd_sf"/>
</dbReference>
<accession>A0A6H1ZCB9</accession>
<evidence type="ECO:0000256" key="1">
    <source>
        <dbReference type="SAM" id="MobiDB-lite"/>
    </source>
</evidence>
<feature type="compositionally biased region" description="Polar residues" evidence="1">
    <location>
        <begin position="1"/>
        <end position="10"/>
    </location>
</feature>
<dbReference type="SUPFAM" id="SSF46894">
    <property type="entry name" value="C-terminal effector domain of the bipartite response regulators"/>
    <property type="match status" value="1"/>
</dbReference>
<dbReference type="AlphaFoldDB" id="A0A6H1ZCB9"/>
<evidence type="ECO:0000313" key="2">
    <source>
        <dbReference type="EMBL" id="QJA44915.1"/>
    </source>
</evidence>
<gene>
    <name evidence="5" type="ORF">MM415A00105_0025</name>
    <name evidence="3" type="ORF">MM415B00347_0015</name>
    <name evidence="2" type="ORF">TM448A00170_0006</name>
    <name evidence="4" type="ORF">TM448B00479_0035</name>
</gene>
<feature type="region of interest" description="Disordered" evidence="1">
    <location>
        <begin position="1"/>
        <end position="26"/>
    </location>
</feature>
<dbReference type="EMBL" id="MT141555">
    <property type="protein sequence ID" value="QJA66447.1"/>
    <property type="molecule type" value="Genomic_DNA"/>
</dbReference>
<evidence type="ECO:0000313" key="4">
    <source>
        <dbReference type="EMBL" id="QJH95626.1"/>
    </source>
</evidence>
<evidence type="ECO:0000313" key="5">
    <source>
        <dbReference type="EMBL" id="QJI04633.1"/>
    </source>
</evidence>
<evidence type="ECO:0000313" key="3">
    <source>
        <dbReference type="EMBL" id="QJA66447.1"/>
    </source>
</evidence>
<dbReference type="EMBL" id="MT143983">
    <property type="protein sequence ID" value="QJA44915.1"/>
    <property type="molecule type" value="Genomic_DNA"/>
</dbReference>
<dbReference type="Gene3D" id="1.10.10.10">
    <property type="entry name" value="Winged helix-like DNA-binding domain superfamily/Winged helix DNA-binding domain"/>
    <property type="match status" value="1"/>
</dbReference>
<sequence>MSDGDTQAEQSLYGFPIRDLDRRRNPNGRSVDIKQFYSRQHEIINLDSLGYKGTEIASMLGISPVTVSNALNSTLGKGVKSDVRKTRDEEYEELREDVMELTRKSLKVYHEIFDEPRESGIVSMGMRKATADTVALELSGLRAPTQINTQSVHAHLTIDEIEDLKRRGIAAARANGKIVELEKVN</sequence>
<organism evidence="2">
    <name type="scientific">viral metagenome</name>
    <dbReference type="NCBI Taxonomy" id="1070528"/>
    <lineage>
        <taxon>unclassified sequences</taxon>
        <taxon>metagenomes</taxon>
        <taxon>organismal metagenomes</taxon>
    </lineage>
</organism>